<evidence type="ECO:0000313" key="1">
    <source>
        <dbReference type="EMBL" id="JAH62724.1"/>
    </source>
</evidence>
<reference evidence="1" key="2">
    <citation type="journal article" date="2015" name="Fish Shellfish Immunol.">
        <title>Early steps in the European eel (Anguilla anguilla)-Vibrio vulnificus interaction in the gills: Role of the RtxA13 toxin.</title>
        <authorList>
            <person name="Callol A."/>
            <person name="Pajuelo D."/>
            <person name="Ebbesson L."/>
            <person name="Teles M."/>
            <person name="MacKenzie S."/>
            <person name="Amaro C."/>
        </authorList>
    </citation>
    <scope>NUCLEOTIDE SEQUENCE</scope>
</reference>
<dbReference type="AlphaFoldDB" id="A0A0E9UA18"/>
<name>A0A0E9UA18_ANGAN</name>
<sequence>MKYFEKCKTRLLVLLAGSAAQDQ</sequence>
<organism evidence="1">
    <name type="scientific">Anguilla anguilla</name>
    <name type="common">European freshwater eel</name>
    <name type="synonym">Muraena anguilla</name>
    <dbReference type="NCBI Taxonomy" id="7936"/>
    <lineage>
        <taxon>Eukaryota</taxon>
        <taxon>Metazoa</taxon>
        <taxon>Chordata</taxon>
        <taxon>Craniata</taxon>
        <taxon>Vertebrata</taxon>
        <taxon>Euteleostomi</taxon>
        <taxon>Actinopterygii</taxon>
        <taxon>Neopterygii</taxon>
        <taxon>Teleostei</taxon>
        <taxon>Anguilliformes</taxon>
        <taxon>Anguillidae</taxon>
        <taxon>Anguilla</taxon>
    </lineage>
</organism>
<accession>A0A0E9UA18</accession>
<proteinExistence type="predicted"/>
<reference evidence="1" key="1">
    <citation type="submission" date="2014-11" db="EMBL/GenBank/DDBJ databases">
        <authorList>
            <person name="Amaro Gonzalez C."/>
        </authorList>
    </citation>
    <scope>NUCLEOTIDE SEQUENCE</scope>
</reference>
<dbReference type="EMBL" id="GBXM01045853">
    <property type="protein sequence ID" value="JAH62724.1"/>
    <property type="molecule type" value="Transcribed_RNA"/>
</dbReference>
<protein>
    <submittedName>
        <fullName evidence="1">Uncharacterized protein</fullName>
    </submittedName>
</protein>